<evidence type="ECO:0000313" key="3">
    <source>
        <dbReference type="Proteomes" id="UP000256661"/>
    </source>
</evidence>
<protein>
    <submittedName>
        <fullName evidence="2">Uncharacterized protein</fullName>
    </submittedName>
</protein>
<feature type="region of interest" description="Disordered" evidence="1">
    <location>
        <begin position="48"/>
        <end position="68"/>
    </location>
</feature>
<dbReference type="Proteomes" id="UP000256661">
    <property type="component" value="Unassembled WGS sequence"/>
</dbReference>
<evidence type="ECO:0000313" key="2">
    <source>
        <dbReference type="EMBL" id="REE95613.1"/>
    </source>
</evidence>
<dbReference type="PROSITE" id="PS51257">
    <property type="entry name" value="PROKAR_LIPOPROTEIN"/>
    <property type="match status" value="1"/>
</dbReference>
<gene>
    <name evidence="2" type="ORF">DFJ69_1012</name>
</gene>
<proteinExistence type="predicted"/>
<comment type="caution">
    <text evidence="2">The sequence shown here is derived from an EMBL/GenBank/DDBJ whole genome shotgun (WGS) entry which is preliminary data.</text>
</comment>
<reference evidence="2 3" key="1">
    <citation type="submission" date="2018-08" db="EMBL/GenBank/DDBJ databases">
        <title>Sequencing the genomes of 1000 actinobacteria strains.</title>
        <authorList>
            <person name="Klenk H.-P."/>
        </authorList>
    </citation>
    <scope>NUCLEOTIDE SEQUENCE [LARGE SCALE GENOMIC DNA]</scope>
    <source>
        <strain evidence="2 3">DSM 43927</strain>
    </source>
</reference>
<name>A0A3D9SNS6_9ACTN</name>
<accession>A0A3D9SNS6</accession>
<sequence length="68" mass="7162">MDRHRPNQPTTWAIACASGVSPKTVGSVRQRVSRWAGMSFRATWPVAGKSAAAGSGTPGPLVTRSEKP</sequence>
<dbReference type="EMBL" id="QTTT01000001">
    <property type="protein sequence ID" value="REE95613.1"/>
    <property type="molecule type" value="Genomic_DNA"/>
</dbReference>
<dbReference type="AlphaFoldDB" id="A0A3D9SNS6"/>
<evidence type="ECO:0000256" key="1">
    <source>
        <dbReference type="SAM" id="MobiDB-lite"/>
    </source>
</evidence>
<keyword evidence="3" id="KW-1185">Reference proteome</keyword>
<organism evidence="2 3">
    <name type="scientific">Thermomonospora umbrina</name>
    <dbReference type="NCBI Taxonomy" id="111806"/>
    <lineage>
        <taxon>Bacteria</taxon>
        <taxon>Bacillati</taxon>
        <taxon>Actinomycetota</taxon>
        <taxon>Actinomycetes</taxon>
        <taxon>Streptosporangiales</taxon>
        <taxon>Thermomonosporaceae</taxon>
        <taxon>Thermomonospora</taxon>
    </lineage>
</organism>